<dbReference type="RefSeq" id="WP_012178381.1">
    <property type="nucleotide sequence ID" value="NC_009952.1"/>
</dbReference>
<dbReference type="SUPFAM" id="SSF82861">
    <property type="entry name" value="Mechanosensitive channel protein MscS (YggB), transmembrane region"/>
    <property type="match status" value="1"/>
</dbReference>
<dbReference type="InterPro" id="IPR011066">
    <property type="entry name" value="MscS_channel_C_sf"/>
</dbReference>
<keyword evidence="6 7" id="KW-0472">Membrane</keyword>
<accession>A8LLS3</accession>
<evidence type="ECO:0000313" key="13">
    <source>
        <dbReference type="EMBL" id="ABV93451.1"/>
    </source>
</evidence>
<feature type="domain" description="Mechanosensitive ion channel MscS C-terminal" evidence="11">
    <location>
        <begin position="359"/>
        <end position="441"/>
    </location>
</feature>
<dbReference type="Proteomes" id="UP000006833">
    <property type="component" value="Chromosome"/>
</dbReference>
<evidence type="ECO:0000313" key="14">
    <source>
        <dbReference type="Proteomes" id="UP000006833"/>
    </source>
</evidence>
<keyword evidence="7" id="KW-0997">Cell inner membrane</keyword>
<protein>
    <recommendedName>
        <fullName evidence="7">Small-conductance mechanosensitive channel</fullName>
    </recommendedName>
</protein>
<evidence type="ECO:0000256" key="6">
    <source>
        <dbReference type="ARBA" id="ARBA00023136"/>
    </source>
</evidence>
<comment type="subcellular location">
    <subcellularLocation>
        <location evidence="7">Cell inner membrane</location>
        <topology evidence="7">Multi-pass membrane protein</topology>
    </subcellularLocation>
    <subcellularLocation>
        <location evidence="1">Cell membrane</location>
        <topology evidence="1">Multi-pass membrane protein</topology>
    </subcellularLocation>
</comment>
<reference evidence="14" key="1">
    <citation type="journal article" date="2010" name="ISME J.">
        <title>The complete genome sequence of the algal symbiont Dinoroseobacter shibae: a hitchhiker's guide to life in the sea.</title>
        <authorList>
            <person name="Wagner-Dobler I."/>
            <person name="Ballhausen B."/>
            <person name="Berger M."/>
            <person name="Brinkhoff T."/>
            <person name="Buchholz I."/>
            <person name="Bunk B."/>
            <person name="Cypionka H."/>
            <person name="Daniel R."/>
            <person name="Drepper T."/>
            <person name="Gerdts G."/>
            <person name="Hahnke S."/>
            <person name="Han C."/>
            <person name="Jahn D."/>
            <person name="Kalhoefer D."/>
            <person name="Kiss H."/>
            <person name="Klenk H.P."/>
            <person name="Kyrpides N."/>
            <person name="Liebl W."/>
            <person name="Liesegang H."/>
            <person name="Meincke L."/>
            <person name="Pati A."/>
            <person name="Petersen J."/>
            <person name="Piekarski T."/>
            <person name="Pommerenke C."/>
            <person name="Pradella S."/>
            <person name="Pukall R."/>
            <person name="Rabus R."/>
            <person name="Stackebrandt E."/>
            <person name="Thole S."/>
            <person name="Thompson L."/>
            <person name="Tielen P."/>
            <person name="Tomasch J."/>
            <person name="von Jan M."/>
            <person name="Wanphrut N."/>
            <person name="Wichels A."/>
            <person name="Zech H."/>
            <person name="Simon M."/>
        </authorList>
    </citation>
    <scope>NUCLEOTIDE SEQUENCE [LARGE SCALE GENOMIC DNA]</scope>
    <source>
        <strain evidence="14">DSM 16493 / NCIMB 14021 / DFL 12</strain>
    </source>
</reference>
<evidence type="ECO:0000256" key="9">
    <source>
        <dbReference type="SAM" id="SignalP"/>
    </source>
</evidence>
<evidence type="ECO:0000259" key="12">
    <source>
        <dbReference type="Pfam" id="PF21088"/>
    </source>
</evidence>
<keyword evidence="9" id="KW-0732">Signal</keyword>
<keyword evidence="3" id="KW-1003">Cell membrane</keyword>
<feature type="compositionally biased region" description="Low complexity" evidence="8">
    <location>
        <begin position="52"/>
        <end position="64"/>
    </location>
</feature>
<gene>
    <name evidence="13" type="primary">mscS</name>
    <name evidence="13" type="ordered locus">Dshi_1709</name>
</gene>
<dbReference type="STRING" id="398580.Dshi_1709"/>
<evidence type="ECO:0000259" key="10">
    <source>
        <dbReference type="Pfam" id="PF00924"/>
    </source>
</evidence>
<dbReference type="InterPro" id="IPR049142">
    <property type="entry name" value="MS_channel_1st"/>
</dbReference>
<dbReference type="InterPro" id="IPR023408">
    <property type="entry name" value="MscS_beta-dom_sf"/>
</dbReference>
<organism evidence="13 14">
    <name type="scientific">Dinoroseobacter shibae (strain DSM 16493 / NCIMB 14021 / DFL 12)</name>
    <dbReference type="NCBI Taxonomy" id="398580"/>
    <lineage>
        <taxon>Bacteria</taxon>
        <taxon>Pseudomonadati</taxon>
        <taxon>Pseudomonadota</taxon>
        <taxon>Alphaproteobacteria</taxon>
        <taxon>Rhodobacterales</taxon>
        <taxon>Roseobacteraceae</taxon>
        <taxon>Dinoroseobacter</taxon>
    </lineage>
</organism>
<dbReference type="Gene3D" id="3.30.70.100">
    <property type="match status" value="1"/>
</dbReference>
<dbReference type="KEGG" id="dsh:Dshi_1709"/>
<dbReference type="PANTHER" id="PTHR30221">
    <property type="entry name" value="SMALL-CONDUCTANCE MECHANOSENSITIVE CHANNEL"/>
    <property type="match status" value="1"/>
</dbReference>
<comment type="function">
    <text evidence="7">Mechanosensitive channel that participates in the regulation of osmotic pressure changes within the cell, opening in response to stretch forces in the membrane lipid bilayer, without the need for other proteins. Contributes to normal resistance to hypoosmotic shock. Forms an ion channel of 1.0 nanosiemens conductance with a slight preference for anions.</text>
</comment>
<keyword evidence="5 7" id="KW-1133">Transmembrane helix</keyword>
<keyword evidence="14" id="KW-1185">Reference proteome</keyword>
<evidence type="ECO:0000256" key="4">
    <source>
        <dbReference type="ARBA" id="ARBA00022692"/>
    </source>
</evidence>
<feature type="domain" description="Mechanosensitive ion channel transmembrane helices 2/3" evidence="12">
    <location>
        <begin position="244"/>
        <end position="285"/>
    </location>
</feature>
<keyword evidence="7" id="KW-0813">Transport</keyword>
<evidence type="ECO:0000259" key="11">
    <source>
        <dbReference type="Pfam" id="PF21082"/>
    </source>
</evidence>
<dbReference type="InterPro" id="IPR045275">
    <property type="entry name" value="MscS_archaea/bacteria_type"/>
</dbReference>
<keyword evidence="7" id="KW-0406">Ion transport</keyword>
<comment type="similarity">
    <text evidence="2 7">Belongs to the MscS (TC 1.A.23) family.</text>
</comment>
<sequence length="494" mass="52939">MAARVRIMSFRKRFGCMMLALAVLVVVSVGGAFAQSADPAPAEVSAQEDAEAAPPEDNAPAYPAGLDDPTLEIEELRLRLLPLTVDQLTELAAAWQGIVAGQTQAVVDESLALERLPTQEQEAARARVVALTETRNAGFDRFSEVVSNLARKGGDPATVETYRAYRSSIVVQEKQEADWRTLAEGALSWAVARDGGVQLAIRIAVIGGAIFALLLVARIVRGYARRMFGKLPNLSKLLQAFLATIVYWLTIAVGLMVVLSSLGVDITPLFALFGGGAFILAFAMQETLSNLAAGVMIMINRPFDEGDYVDVAGLGGTVKNVSIVSTQIVTPDNQIIVIPNSKVWGDVITNVTASDTRRVDMVFGIGYGDSIQEAQAVLEEVVSGHPLVLKDPAPVIRVNELADSAVNFIVRPWTKTTDYWAVYWDLQRAVKEAFDAKDISIPFPQTDMHLYMAPKSLPAAVDGLPLARQTSTGRGPGRDDPGPDDAAEPAPAAG</sequence>
<proteinExistence type="inferred from homology"/>
<evidence type="ECO:0000256" key="3">
    <source>
        <dbReference type="ARBA" id="ARBA00022475"/>
    </source>
</evidence>
<keyword evidence="4 7" id="KW-0812">Transmembrane</keyword>
<dbReference type="Pfam" id="PF00924">
    <property type="entry name" value="MS_channel_2nd"/>
    <property type="match status" value="1"/>
</dbReference>
<dbReference type="HOGENOM" id="CLU_043018_0_0_5"/>
<feature type="transmembrane region" description="Helical" evidence="7">
    <location>
        <begin position="240"/>
        <end position="260"/>
    </location>
</feature>
<feature type="region of interest" description="Disordered" evidence="8">
    <location>
        <begin position="462"/>
        <end position="494"/>
    </location>
</feature>
<evidence type="ECO:0000256" key="2">
    <source>
        <dbReference type="ARBA" id="ARBA00008017"/>
    </source>
</evidence>
<comment type="caution">
    <text evidence="7">Lacks conserved residue(s) required for the propagation of feature annotation.</text>
</comment>
<name>A8LLS3_DINSH</name>
<dbReference type="Pfam" id="PF21088">
    <property type="entry name" value="MS_channel_1st"/>
    <property type="match status" value="1"/>
</dbReference>
<dbReference type="AlphaFoldDB" id="A8LLS3"/>
<dbReference type="GO" id="GO:0005886">
    <property type="term" value="C:plasma membrane"/>
    <property type="evidence" value="ECO:0007669"/>
    <property type="project" value="UniProtKB-SubCell"/>
</dbReference>
<dbReference type="EMBL" id="CP000830">
    <property type="protein sequence ID" value="ABV93451.1"/>
    <property type="molecule type" value="Genomic_DNA"/>
</dbReference>
<feature type="chain" id="PRO_5002726017" description="Small-conductance mechanosensitive channel" evidence="9">
    <location>
        <begin position="35"/>
        <end position="494"/>
    </location>
</feature>
<dbReference type="SUPFAM" id="SSF82689">
    <property type="entry name" value="Mechanosensitive channel protein MscS (YggB), C-terminal domain"/>
    <property type="match status" value="1"/>
</dbReference>
<dbReference type="eggNOG" id="COG0668">
    <property type="taxonomic scope" value="Bacteria"/>
</dbReference>
<dbReference type="InterPro" id="IPR006685">
    <property type="entry name" value="MscS_channel_2nd"/>
</dbReference>
<evidence type="ECO:0000256" key="1">
    <source>
        <dbReference type="ARBA" id="ARBA00004651"/>
    </source>
</evidence>
<dbReference type="InterPro" id="IPR049278">
    <property type="entry name" value="MS_channel_C"/>
</dbReference>
<dbReference type="InterPro" id="IPR010920">
    <property type="entry name" value="LSM_dom_sf"/>
</dbReference>
<evidence type="ECO:0000256" key="8">
    <source>
        <dbReference type="SAM" id="MobiDB-lite"/>
    </source>
</evidence>
<dbReference type="Gene3D" id="2.30.30.60">
    <property type="match status" value="1"/>
</dbReference>
<evidence type="ECO:0000256" key="5">
    <source>
        <dbReference type="ARBA" id="ARBA00022989"/>
    </source>
</evidence>
<keyword evidence="7" id="KW-0407">Ion channel</keyword>
<feature type="transmembrane region" description="Helical" evidence="7">
    <location>
        <begin position="199"/>
        <end position="220"/>
    </location>
</feature>
<dbReference type="GO" id="GO:0008381">
    <property type="term" value="F:mechanosensitive monoatomic ion channel activity"/>
    <property type="evidence" value="ECO:0007669"/>
    <property type="project" value="InterPro"/>
</dbReference>
<evidence type="ECO:0000256" key="7">
    <source>
        <dbReference type="RuleBase" id="RU369025"/>
    </source>
</evidence>
<feature type="signal peptide" evidence="9">
    <location>
        <begin position="1"/>
        <end position="34"/>
    </location>
</feature>
<feature type="region of interest" description="Disordered" evidence="8">
    <location>
        <begin position="40"/>
        <end position="66"/>
    </location>
</feature>
<dbReference type="SUPFAM" id="SSF50182">
    <property type="entry name" value="Sm-like ribonucleoproteins"/>
    <property type="match status" value="1"/>
</dbReference>
<feature type="domain" description="Mechanosensitive ion channel MscS" evidence="10">
    <location>
        <begin position="287"/>
        <end position="352"/>
    </location>
</feature>
<dbReference type="Pfam" id="PF21082">
    <property type="entry name" value="MS_channel_3rd"/>
    <property type="match status" value="1"/>
</dbReference>
<dbReference type="InterPro" id="IPR011014">
    <property type="entry name" value="MscS_channel_TM-2"/>
</dbReference>
<feature type="transmembrane region" description="Helical" evidence="7">
    <location>
        <begin position="266"/>
        <end position="284"/>
    </location>
</feature>
<comment type="subunit">
    <text evidence="7">Homoheptamer.</text>
</comment>
<dbReference type="PANTHER" id="PTHR30221:SF1">
    <property type="entry name" value="SMALL-CONDUCTANCE MECHANOSENSITIVE CHANNEL"/>
    <property type="match status" value="1"/>
</dbReference>
<dbReference type="Gene3D" id="1.10.287.1260">
    <property type="match status" value="1"/>
</dbReference>